<dbReference type="InterPro" id="IPR013655">
    <property type="entry name" value="PAS_fold_3"/>
</dbReference>
<keyword evidence="2" id="KW-1003">Cell membrane</keyword>
<evidence type="ECO:0000259" key="16">
    <source>
        <dbReference type="PROSITE" id="PS50887"/>
    </source>
</evidence>
<feature type="domain" description="EAL" evidence="15">
    <location>
        <begin position="873"/>
        <end position="1126"/>
    </location>
</feature>
<evidence type="ECO:0000256" key="12">
    <source>
        <dbReference type="PROSITE-ProRule" id="PRU00169"/>
    </source>
</evidence>
<evidence type="ECO:0000259" key="13">
    <source>
        <dbReference type="PROSITE" id="PS50110"/>
    </source>
</evidence>
<dbReference type="GO" id="GO:0000160">
    <property type="term" value="P:phosphorelay signal transduction system"/>
    <property type="evidence" value="ECO:0007669"/>
    <property type="project" value="InterPro"/>
</dbReference>
<dbReference type="PROSITE" id="PS50113">
    <property type="entry name" value="PAC"/>
    <property type="match status" value="1"/>
</dbReference>
<dbReference type="GO" id="GO:0000166">
    <property type="term" value="F:nucleotide binding"/>
    <property type="evidence" value="ECO:0007669"/>
    <property type="project" value="UniProtKB-KW"/>
</dbReference>
<dbReference type="Pfam" id="PF00072">
    <property type="entry name" value="Response_reg"/>
    <property type="match status" value="1"/>
</dbReference>
<dbReference type="RefSeq" id="WP_163963409.1">
    <property type="nucleotide sequence ID" value="NZ_JAAIVB010000038.1"/>
</dbReference>
<comment type="caution">
    <text evidence="17">The sequence shown here is derived from an EMBL/GenBank/DDBJ whole genome shotgun (WGS) entry which is preliminary data.</text>
</comment>
<keyword evidence="9" id="KW-1133">Transmembrane helix</keyword>
<evidence type="ECO:0000256" key="5">
    <source>
        <dbReference type="ARBA" id="ARBA00022692"/>
    </source>
</evidence>
<keyword evidence="3" id="KW-0997">Cell inner membrane</keyword>
<dbReference type="FunFam" id="3.20.20.450:FF:000001">
    <property type="entry name" value="Cyclic di-GMP phosphodiesterase yahA"/>
    <property type="match status" value="1"/>
</dbReference>
<dbReference type="InterPro" id="IPR001789">
    <property type="entry name" value="Sig_transdc_resp-reg_receiver"/>
</dbReference>
<evidence type="ECO:0000256" key="8">
    <source>
        <dbReference type="ARBA" id="ARBA00022777"/>
    </source>
</evidence>
<dbReference type="FunFam" id="3.30.70.270:FF:000001">
    <property type="entry name" value="Diguanylate cyclase domain protein"/>
    <property type="match status" value="1"/>
</dbReference>
<organism evidence="17 18">
    <name type="scientific">Noviherbaspirillum galbum</name>
    <dbReference type="NCBI Taxonomy" id="2709383"/>
    <lineage>
        <taxon>Bacteria</taxon>
        <taxon>Pseudomonadati</taxon>
        <taxon>Pseudomonadota</taxon>
        <taxon>Betaproteobacteria</taxon>
        <taxon>Burkholderiales</taxon>
        <taxon>Oxalobacteraceae</taxon>
        <taxon>Noviherbaspirillum</taxon>
    </lineage>
</organism>
<dbReference type="PANTHER" id="PTHR44757:SF2">
    <property type="entry name" value="BIOFILM ARCHITECTURE MAINTENANCE PROTEIN MBAA"/>
    <property type="match status" value="1"/>
</dbReference>
<dbReference type="Gene3D" id="3.40.50.2300">
    <property type="match status" value="1"/>
</dbReference>
<feature type="modified residue" description="4-aspartylphosphate" evidence="12">
    <location>
        <position position="52"/>
    </location>
</feature>
<evidence type="ECO:0000259" key="14">
    <source>
        <dbReference type="PROSITE" id="PS50113"/>
    </source>
</evidence>
<dbReference type="SMART" id="SM00086">
    <property type="entry name" value="PAC"/>
    <property type="match status" value="1"/>
</dbReference>
<dbReference type="InterPro" id="IPR011006">
    <property type="entry name" value="CheY-like_superfamily"/>
</dbReference>
<dbReference type="InterPro" id="IPR035919">
    <property type="entry name" value="EAL_sf"/>
</dbReference>
<dbReference type="SMART" id="SM00448">
    <property type="entry name" value="REC"/>
    <property type="match status" value="1"/>
</dbReference>
<dbReference type="Gene3D" id="3.30.70.270">
    <property type="match status" value="1"/>
</dbReference>
<dbReference type="GO" id="GO:0016301">
    <property type="term" value="F:kinase activity"/>
    <property type="evidence" value="ECO:0007669"/>
    <property type="project" value="UniProtKB-KW"/>
</dbReference>
<dbReference type="CDD" id="cd00130">
    <property type="entry name" value="PAS"/>
    <property type="match status" value="1"/>
</dbReference>
<dbReference type="FunFam" id="2.10.70.100:FF:000001">
    <property type="entry name" value="Sensory transduction histidine kinase"/>
    <property type="match status" value="1"/>
</dbReference>
<name>A0A6B3SMV0_9BURK</name>
<dbReference type="Proteomes" id="UP000482155">
    <property type="component" value="Unassembled WGS sequence"/>
</dbReference>
<dbReference type="InterPro" id="IPR001633">
    <property type="entry name" value="EAL_dom"/>
</dbReference>
<dbReference type="InterPro" id="IPR001610">
    <property type="entry name" value="PAC"/>
</dbReference>
<accession>A0A6B3SMV0</accession>
<dbReference type="CDD" id="cd01948">
    <property type="entry name" value="EAL"/>
    <property type="match status" value="1"/>
</dbReference>
<evidence type="ECO:0000256" key="1">
    <source>
        <dbReference type="ARBA" id="ARBA00004429"/>
    </source>
</evidence>
<dbReference type="Gene3D" id="3.30.450.20">
    <property type="entry name" value="PAS domain"/>
    <property type="match status" value="1"/>
</dbReference>
<dbReference type="Pfam" id="PF00990">
    <property type="entry name" value="GGDEF"/>
    <property type="match status" value="1"/>
</dbReference>
<dbReference type="InterPro" id="IPR000700">
    <property type="entry name" value="PAS-assoc_C"/>
</dbReference>
<dbReference type="SMART" id="SM00267">
    <property type="entry name" value="GGDEF"/>
    <property type="match status" value="1"/>
</dbReference>
<sequence>MATILIVDDHVLNRQFLMVLLGHSGHSLIEAADGAEGLQAAGTHKPDLIISDILMPHMDGYEFVARLRDMPTIADTPVMFYTAAYHEHEARAMAATCGVRWILPKPSGPETILRIVHEALGLPDPTGTGNPAAAMRGENRQVMDGESRLSAYFAELEASRDLISRLAGSPAAQHGEEFQKVVQQLSDALSSLQGVSLRLTALIDLGIELTSERDPQHLLETCCRVVQDICAARFAGVGLLGHDGHGAPTLERFLTRGMDEGTLARLGRPAPDAGVFGEVLRQRRPLRLGQLGQPNPRGADPATLGLPASHPPVRSLMVVPVASQEQTFGWIYLADKLGGGEFSEVDERAASTVASQLAVVYDNLLLYGEIQQQHVQVKMEVADRKKAQETLRRTLRARTVMAECNHVMVHATDEATLLQDMCRAVVESGGYRMAWIGYTNPSTGVVTRVAQAGTPPAGASDQAAAAMLRSQAEATGGRQGSARPWVVMDVTADTGAANGDGTAVRGADDFAVSLPLKNDGKTFGVLTIYESEPQPFDSEHLAMLEELADDISYGVISLRTKAAREAAEAALLATEEKLSSILDSIDNVVWSATQDRFLYLNSKVETVFGRPLDAFYRDRELWFDAIHPQDRAAARQAHASLVRAPSIRHEYRVVRPDGEVRWVEERARAIRDEDQKLLRFDGVAIDISERKAYEARIEYLADHDALTGLANRNLLSDRVSQAMAHARRNGGKLALMFLDLDRFKGVNDSFGHQMGDLLLLEVAARLKRVIRDGDTVARQGGDEFTILLTDVHGPEDATAVADKIFHSFASPIQVQGRDLFVTTSIGITLFPEDGEDIQVLLRNADIAMYRAKEERGNALQFYSREMSVRAVERAELEGALRRAIERKEFELFYQPKVQLQSGRIIGAEALIRWRHPEIGLVSPTRFIPMAEELGLIVPIGDWVLRTACAQNKAWQDAGLDPICVSVNLSARQFRDEHLVDSVADALDSMGLDARHLELELTESMVMNGAELFISKLRALESMGVQLSIDDFGTGYSSLSYLKRFPLHHLKIDQSFVRDIANDLDDATITSSVISLGHSLNLKVIAEGVETAEQVEFLRRHKCDEMQGNFFSKPLPADDFFHLLQTH</sequence>
<dbReference type="InterPro" id="IPR035965">
    <property type="entry name" value="PAS-like_dom_sf"/>
</dbReference>
<keyword evidence="18" id="KW-1185">Reference proteome</keyword>
<dbReference type="PROSITE" id="PS50110">
    <property type="entry name" value="RESPONSE_REGULATORY"/>
    <property type="match status" value="1"/>
</dbReference>
<evidence type="ECO:0000256" key="7">
    <source>
        <dbReference type="ARBA" id="ARBA00022741"/>
    </source>
</evidence>
<dbReference type="SMART" id="SM00052">
    <property type="entry name" value="EAL"/>
    <property type="match status" value="1"/>
</dbReference>
<dbReference type="SUPFAM" id="SSF52172">
    <property type="entry name" value="CheY-like"/>
    <property type="match status" value="1"/>
</dbReference>
<dbReference type="InterPro" id="IPR000014">
    <property type="entry name" value="PAS"/>
</dbReference>
<reference evidence="17 18" key="1">
    <citation type="submission" date="2020-02" db="EMBL/GenBank/DDBJ databases">
        <authorList>
            <person name="Kim M.K."/>
        </authorList>
    </citation>
    <scope>NUCLEOTIDE SEQUENCE [LARGE SCALE GENOMIC DNA]</scope>
    <source>
        <strain evidence="17 18">17J57-3</strain>
    </source>
</reference>
<comment type="subcellular location">
    <subcellularLocation>
        <location evidence="1">Cell inner membrane</location>
        <topology evidence="1">Multi-pass membrane protein</topology>
    </subcellularLocation>
</comment>
<dbReference type="CDD" id="cd01949">
    <property type="entry name" value="GGDEF"/>
    <property type="match status" value="1"/>
</dbReference>
<evidence type="ECO:0000313" key="18">
    <source>
        <dbReference type="Proteomes" id="UP000482155"/>
    </source>
</evidence>
<dbReference type="Pfam" id="PF13185">
    <property type="entry name" value="GAF_2"/>
    <property type="match status" value="2"/>
</dbReference>
<dbReference type="SMART" id="SM00091">
    <property type="entry name" value="PAS"/>
    <property type="match status" value="1"/>
</dbReference>
<evidence type="ECO:0000259" key="15">
    <source>
        <dbReference type="PROSITE" id="PS50883"/>
    </source>
</evidence>
<evidence type="ECO:0000256" key="3">
    <source>
        <dbReference type="ARBA" id="ARBA00022519"/>
    </source>
</evidence>
<dbReference type="InterPro" id="IPR043128">
    <property type="entry name" value="Rev_trsase/Diguanyl_cyclase"/>
</dbReference>
<dbReference type="SUPFAM" id="SSF55073">
    <property type="entry name" value="Nucleotide cyclase"/>
    <property type="match status" value="1"/>
</dbReference>
<keyword evidence="4" id="KW-0808">Transferase</keyword>
<dbReference type="SUPFAM" id="SSF55785">
    <property type="entry name" value="PYP-like sensor domain (PAS domain)"/>
    <property type="match status" value="1"/>
</dbReference>
<evidence type="ECO:0000313" key="17">
    <source>
        <dbReference type="EMBL" id="NEX61808.1"/>
    </source>
</evidence>
<protein>
    <submittedName>
        <fullName evidence="17">EAL domain-containing protein</fullName>
    </submittedName>
</protein>
<evidence type="ECO:0000256" key="4">
    <source>
        <dbReference type="ARBA" id="ARBA00022679"/>
    </source>
</evidence>
<dbReference type="SMART" id="SM00065">
    <property type="entry name" value="GAF"/>
    <property type="match status" value="2"/>
</dbReference>
<dbReference type="SUPFAM" id="SSF141868">
    <property type="entry name" value="EAL domain-like"/>
    <property type="match status" value="1"/>
</dbReference>
<keyword evidence="8" id="KW-0418">Kinase</keyword>
<keyword evidence="7" id="KW-0547">Nucleotide-binding</keyword>
<feature type="domain" description="PAC" evidence="14">
    <location>
        <begin position="647"/>
        <end position="699"/>
    </location>
</feature>
<dbReference type="PANTHER" id="PTHR44757">
    <property type="entry name" value="DIGUANYLATE CYCLASE DGCP"/>
    <property type="match status" value="1"/>
</dbReference>
<dbReference type="NCBIfam" id="TIGR00254">
    <property type="entry name" value="GGDEF"/>
    <property type="match status" value="1"/>
</dbReference>
<dbReference type="PROSITE" id="PS50887">
    <property type="entry name" value="GGDEF"/>
    <property type="match status" value="1"/>
</dbReference>
<dbReference type="InterPro" id="IPR029016">
    <property type="entry name" value="GAF-like_dom_sf"/>
</dbReference>
<dbReference type="GO" id="GO:0005886">
    <property type="term" value="C:plasma membrane"/>
    <property type="evidence" value="ECO:0007669"/>
    <property type="project" value="UniProtKB-SubCell"/>
</dbReference>
<dbReference type="Gene3D" id="3.20.20.450">
    <property type="entry name" value="EAL domain"/>
    <property type="match status" value="1"/>
</dbReference>
<dbReference type="InterPro" id="IPR029787">
    <property type="entry name" value="Nucleotide_cyclase"/>
</dbReference>
<evidence type="ECO:0000256" key="2">
    <source>
        <dbReference type="ARBA" id="ARBA00022475"/>
    </source>
</evidence>
<evidence type="ECO:0000256" key="6">
    <source>
        <dbReference type="ARBA" id="ARBA00022737"/>
    </source>
</evidence>
<dbReference type="Gene3D" id="3.30.450.40">
    <property type="match status" value="2"/>
</dbReference>
<keyword evidence="10" id="KW-0472">Membrane</keyword>
<keyword evidence="5" id="KW-0812">Transmembrane</keyword>
<dbReference type="Pfam" id="PF00563">
    <property type="entry name" value="EAL"/>
    <property type="match status" value="1"/>
</dbReference>
<dbReference type="InterPro" id="IPR052155">
    <property type="entry name" value="Biofilm_reg_signaling"/>
</dbReference>
<evidence type="ECO:0000256" key="9">
    <source>
        <dbReference type="ARBA" id="ARBA00022989"/>
    </source>
</evidence>
<dbReference type="Pfam" id="PF08447">
    <property type="entry name" value="PAS_3"/>
    <property type="match status" value="1"/>
</dbReference>
<evidence type="ECO:0000256" key="11">
    <source>
        <dbReference type="ARBA" id="ARBA00051114"/>
    </source>
</evidence>
<dbReference type="PROSITE" id="PS50883">
    <property type="entry name" value="EAL"/>
    <property type="match status" value="1"/>
</dbReference>
<dbReference type="SUPFAM" id="SSF55781">
    <property type="entry name" value="GAF domain-like"/>
    <property type="match status" value="2"/>
</dbReference>
<comment type="catalytic activity">
    <reaction evidence="11">
        <text>3',3'-c-di-GMP + H2O = 5'-phosphoguanylyl(3'-&gt;5')guanosine + H(+)</text>
        <dbReference type="Rhea" id="RHEA:24902"/>
        <dbReference type="ChEBI" id="CHEBI:15377"/>
        <dbReference type="ChEBI" id="CHEBI:15378"/>
        <dbReference type="ChEBI" id="CHEBI:58754"/>
        <dbReference type="ChEBI" id="CHEBI:58805"/>
        <dbReference type="EC" id="3.1.4.52"/>
    </reaction>
    <physiologicalReaction direction="left-to-right" evidence="11">
        <dbReference type="Rhea" id="RHEA:24903"/>
    </physiologicalReaction>
</comment>
<keyword evidence="12" id="KW-0597">Phosphoprotein</keyword>
<dbReference type="EMBL" id="JAAIVB010000038">
    <property type="protein sequence ID" value="NEX61808.1"/>
    <property type="molecule type" value="Genomic_DNA"/>
</dbReference>
<proteinExistence type="predicted"/>
<feature type="domain" description="GGDEF" evidence="16">
    <location>
        <begin position="731"/>
        <end position="864"/>
    </location>
</feature>
<evidence type="ECO:0000256" key="10">
    <source>
        <dbReference type="ARBA" id="ARBA00023136"/>
    </source>
</evidence>
<feature type="domain" description="Response regulatory" evidence="13">
    <location>
        <begin position="3"/>
        <end position="120"/>
    </location>
</feature>
<keyword evidence="6" id="KW-0677">Repeat</keyword>
<dbReference type="GO" id="GO:0071732">
    <property type="term" value="P:cellular response to nitric oxide"/>
    <property type="evidence" value="ECO:0007669"/>
    <property type="project" value="UniProtKB-ARBA"/>
</dbReference>
<dbReference type="GO" id="GO:0071111">
    <property type="term" value="F:cyclic-guanylate-specific phosphodiesterase activity"/>
    <property type="evidence" value="ECO:0007669"/>
    <property type="project" value="UniProtKB-EC"/>
</dbReference>
<dbReference type="NCBIfam" id="TIGR00229">
    <property type="entry name" value="sensory_box"/>
    <property type="match status" value="1"/>
</dbReference>
<dbReference type="InterPro" id="IPR000160">
    <property type="entry name" value="GGDEF_dom"/>
</dbReference>
<gene>
    <name evidence="17" type="ORF">G3574_12020</name>
</gene>
<dbReference type="AlphaFoldDB" id="A0A6B3SMV0"/>
<dbReference type="InterPro" id="IPR003018">
    <property type="entry name" value="GAF"/>
</dbReference>